<organism evidence="3 4">
    <name type="scientific">Streptodolium elevatio</name>
    <dbReference type="NCBI Taxonomy" id="3157996"/>
    <lineage>
        <taxon>Bacteria</taxon>
        <taxon>Bacillati</taxon>
        <taxon>Actinomycetota</taxon>
        <taxon>Actinomycetes</taxon>
        <taxon>Kitasatosporales</taxon>
        <taxon>Streptomycetaceae</taxon>
        <taxon>Streptodolium</taxon>
    </lineage>
</organism>
<comment type="caution">
    <text evidence="3">The sequence shown here is derived from an EMBL/GenBank/DDBJ whole genome shotgun (WGS) entry which is preliminary data.</text>
</comment>
<reference evidence="3 4" key="1">
    <citation type="submission" date="2024-06" db="EMBL/GenBank/DDBJ databases">
        <title>The Natural Products Discovery Center: Release of the First 8490 Sequenced Strains for Exploring Actinobacteria Biosynthetic Diversity.</title>
        <authorList>
            <person name="Kalkreuter E."/>
            <person name="Kautsar S.A."/>
            <person name="Yang D."/>
            <person name="Bader C.D."/>
            <person name="Teijaro C.N."/>
            <person name="Fluegel L."/>
            <person name="Davis C.M."/>
            <person name="Simpson J.R."/>
            <person name="Lauterbach L."/>
            <person name="Steele A.D."/>
            <person name="Gui C."/>
            <person name="Meng S."/>
            <person name="Li G."/>
            <person name="Viehrig K."/>
            <person name="Ye F."/>
            <person name="Su P."/>
            <person name="Kiefer A.F."/>
            <person name="Nichols A."/>
            <person name="Cepeda A.J."/>
            <person name="Yan W."/>
            <person name="Fan B."/>
            <person name="Jiang Y."/>
            <person name="Adhikari A."/>
            <person name="Zheng C.-J."/>
            <person name="Schuster L."/>
            <person name="Cowan T.M."/>
            <person name="Smanski M.J."/>
            <person name="Chevrette M.G."/>
            <person name="De Carvalho L.P.S."/>
            <person name="Shen B."/>
        </authorList>
    </citation>
    <scope>NUCLEOTIDE SEQUENCE [LARGE SCALE GENOMIC DNA]</scope>
    <source>
        <strain evidence="3 4">NPDC048946</strain>
    </source>
</reference>
<dbReference type="RefSeq" id="WP_358358276.1">
    <property type="nucleotide sequence ID" value="NZ_JBEZFP010000077.1"/>
</dbReference>
<dbReference type="Proteomes" id="UP001551482">
    <property type="component" value="Unassembled WGS sequence"/>
</dbReference>
<feature type="compositionally biased region" description="Basic and acidic residues" evidence="1">
    <location>
        <begin position="48"/>
        <end position="60"/>
    </location>
</feature>
<gene>
    <name evidence="3" type="ORF">AB0C36_26360</name>
</gene>
<keyword evidence="2" id="KW-0472">Membrane</keyword>
<name>A0ABV3DMP7_9ACTN</name>
<dbReference type="EMBL" id="JBEZFP010000077">
    <property type="protein sequence ID" value="MEU8137025.1"/>
    <property type="molecule type" value="Genomic_DNA"/>
</dbReference>
<evidence type="ECO:0008006" key="5">
    <source>
        <dbReference type="Google" id="ProtNLM"/>
    </source>
</evidence>
<keyword evidence="2" id="KW-0812">Transmembrane</keyword>
<keyword evidence="4" id="KW-1185">Reference proteome</keyword>
<proteinExistence type="predicted"/>
<accession>A0ABV3DMP7</accession>
<keyword evidence="2" id="KW-1133">Transmembrane helix</keyword>
<evidence type="ECO:0000313" key="3">
    <source>
        <dbReference type="EMBL" id="MEU8137025.1"/>
    </source>
</evidence>
<sequence>MWFLVLIVVVAVVLFLFGIITPLLCVVAIGFLVAWILGTFRRARYGRPRHDRDRHDDYHRHGGRRRY</sequence>
<feature type="transmembrane region" description="Helical" evidence="2">
    <location>
        <begin position="6"/>
        <end position="37"/>
    </location>
</feature>
<evidence type="ECO:0000256" key="2">
    <source>
        <dbReference type="SAM" id="Phobius"/>
    </source>
</evidence>
<protein>
    <recommendedName>
        <fullName evidence="5">Hydrophobic protein</fullName>
    </recommendedName>
</protein>
<evidence type="ECO:0000256" key="1">
    <source>
        <dbReference type="SAM" id="MobiDB-lite"/>
    </source>
</evidence>
<evidence type="ECO:0000313" key="4">
    <source>
        <dbReference type="Proteomes" id="UP001551482"/>
    </source>
</evidence>
<feature type="region of interest" description="Disordered" evidence="1">
    <location>
        <begin position="47"/>
        <end position="67"/>
    </location>
</feature>